<dbReference type="Gene3D" id="3.40.50.1820">
    <property type="entry name" value="alpha/beta hydrolase"/>
    <property type="match status" value="1"/>
</dbReference>
<keyword evidence="1" id="KW-0472">Membrane</keyword>
<feature type="transmembrane region" description="Helical" evidence="1">
    <location>
        <begin position="21"/>
        <end position="39"/>
    </location>
</feature>
<accession>A0A8J5G8E0</accession>
<gene>
    <name evidence="2" type="ORF">ZIOFF_046377</name>
</gene>
<dbReference type="Proteomes" id="UP000734854">
    <property type="component" value="Unassembled WGS sequence"/>
</dbReference>
<dbReference type="InterPro" id="IPR029058">
    <property type="entry name" value="AB_hydrolase_fold"/>
</dbReference>
<dbReference type="PANTHER" id="PTHR35128">
    <property type="entry name" value="SECRETION-REGULATING GUANINE NUCLEOTIDE EXCHANGE FACTOR"/>
    <property type="match status" value="1"/>
</dbReference>
<evidence type="ECO:0000256" key="1">
    <source>
        <dbReference type="SAM" id="Phobius"/>
    </source>
</evidence>
<dbReference type="SUPFAM" id="SSF53474">
    <property type="entry name" value="alpha/beta-Hydrolases"/>
    <property type="match status" value="1"/>
</dbReference>
<organism evidence="2 3">
    <name type="scientific">Zingiber officinale</name>
    <name type="common">Ginger</name>
    <name type="synonym">Amomum zingiber</name>
    <dbReference type="NCBI Taxonomy" id="94328"/>
    <lineage>
        <taxon>Eukaryota</taxon>
        <taxon>Viridiplantae</taxon>
        <taxon>Streptophyta</taxon>
        <taxon>Embryophyta</taxon>
        <taxon>Tracheophyta</taxon>
        <taxon>Spermatophyta</taxon>
        <taxon>Magnoliopsida</taxon>
        <taxon>Liliopsida</taxon>
        <taxon>Zingiberales</taxon>
        <taxon>Zingiberaceae</taxon>
        <taxon>Zingiber</taxon>
    </lineage>
</organism>
<sequence length="581" mass="65117">MTPLPNRAQRAKKPLRAQRRGGAVVVGSLALLLVGMILLPTSMNSNGSAGSLTQSDRKSERNQVVAVASIRSQPTAEFVNKTEVIWQIPESPKAVVFIAHGCNCRAANFWDRSAHCPHCVGLPEDRLIVLNALVRRFTVIAVSSLGRCWSIEKDVGIAKGILQWWIENHELQKLPITALGASSGGYFVSALAKEVNFSSVALMISAGVFGSMGVPVGYPPTLFVHMPKDLRAKRLIEKNMASLKKKGVSVKEVRCLEFPLTRTLLTERIPGVDEAVSVSVFELFQEKGFIDERGYLKSDGRATRWKQALKEKDPSMEKYEWLDHIEEELNLAFAYHEMTSLPIGNILNCLLYCSLVFVIISLDEQELGDIWPHPHRAWSLPLCLAFVRLLTNPKRKVHKPVKKGALNWRLTSFILHSLMWAISDRGSIIVDSNDDGDCFTETSLRKHHSNDPDISSSGSLKFIDINRKYICRNVSIPVGEHHPDFSDHAEFPKEQGQTLENHVFLISCSVGSSKLRADMTEINLGRKKLQFKLNRLKGHLKWWKWNSDVIGNILDTVKEAEDQFAIAERVFDSAPTVENKL</sequence>
<name>A0A8J5G8E0_ZINOF</name>
<proteinExistence type="predicted"/>
<evidence type="ECO:0000313" key="3">
    <source>
        <dbReference type="Proteomes" id="UP000734854"/>
    </source>
</evidence>
<comment type="caution">
    <text evidence="2">The sequence shown here is derived from an EMBL/GenBank/DDBJ whole genome shotgun (WGS) entry which is preliminary data.</text>
</comment>
<keyword evidence="1" id="KW-1133">Transmembrane helix</keyword>
<protein>
    <submittedName>
        <fullName evidence="2">Uncharacterized protein</fullName>
    </submittedName>
</protein>
<evidence type="ECO:0000313" key="2">
    <source>
        <dbReference type="EMBL" id="KAG6498463.1"/>
    </source>
</evidence>
<dbReference type="AlphaFoldDB" id="A0A8J5G8E0"/>
<keyword evidence="1" id="KW-0812">Transmembrane</keyword>
<keyword evidence="3" id="KW-1185">Reference proteome</keyword>
<dbReference type="EMBL" id="JACMSC010000012">
    <property type="protein sequence ID" value="KAG6498463.1"/>
    <property type="molecule type" value="Genomic_DNA"/>
</dbReference>
<dbReference type="PANTHER" id="PTHR35128:SF1">
    <property type="entry name" value="SECRETION-REGULATING GUANINE NUCLEOTIDE EXCHANGE FACTOR"/>
    <property type="match status" value="1"/>
</dbReference>
<reference evidence="2 3" key="1">
    <citation type="submission" date="2020-08" db="EMBL/GenBank/DDBJ databases">
        <title>Plant Genome Project.</title>
        <authorList>
            <person name="Zhang R.-G."/>
        </authorList>
    </citation>
    <scope>NUCLEOTIDE SEQUENCE [LARGE SCALE GENOMIC DNA]</scope>
    <source>
        <tissue evidence="2">Rhizome</tissue>
    </source>
</reference>